<feature type="transmembrane region" description="Helical" evidence="2">
    <location>
        <begin position="230"/>
        <end position="250"/>
    </location>
</feature>
<sequence>MGLLRRPEAWVFVILLGSYAFFWHARDWNSASRLMLTYSLVDRGTVLLDGLDQQTGDIAKFHGRYYSDKLPGYSLLATLPYALAKTVLGLPPHPRNVAGLAYWPADYWTTLGTSSFLSALSGVLLTILARDLGCGPRRSLLVGLSYGLATPAYAYATMSHGHQATAFTLLASFTLLWRETQKRPAVRSFLAGVLAAYAAVIEIQVGPVSAILGFYLLAQVMTRKRKLARLGEFAVGASLPTLVLLGYNFLAFGSPWDMGYFHHATDAFQKVHSAENPLGLRGLAGSRVLPLLWGGYRGLFFYAPILILAFPGWIVLAKRREWGMAVVSAATVLAIFLVNLSYPEWTGGWSTGPRLLVPLFPFAMLPVAATLAAGGRVTTWVAVGLALAGGVLMLLFQGIGAHVPQFIADPLREVVLPLWSGSALPPWWVSGRFARNLVGLLMPGPLAQLPERWQGLQFAPLVVAQLVAIYWAGRLTRLSPAPTERANPHPGSDLGVDQEQNGRRDHQDAQDPGAEPAGVEPDQAPGFVPGRGVNQTDGDHQR</sequence>
<feature type="transmembrane region" description="Helical" evidence="2">
    <location>
        <begin position="194"/>
        <end position="218"/>
    </location>
</feature>
<evidence type="ECO:0008006" key="4">
    <source>
        <dbReference type="Google" id="ProtNLM"/>
    </source>
</evidence>
<reference evidence="3" key="1">
    <citation type="submission" date="2024-05" db="EMBL/GenBank/DDBJ databases">
        <title>Planctomycetes of the genus Singulisphaera possess chitinolytic capabilities.</title>
        <authorList>
            <person name="Ivanova A."/>
        </authorList>
    </citation>
    <scope>NUCLEOTIDE SEQUENCE</scope>
    <source>
        <strain evidence="3">Ch08T</strain>
    </source>
</reference>
<feature type="transmembrane region" description="Helical" evidence="2">
    <location>
        <begin position="299"/>
        <end position="317"/>
    </location>
</feature>
<feature type="region of interest" description="Disordered" evidence="1">
    <location>
        <begin position="480"/>
        <end position="542"/>
    </location>
</feature>
<evidence type="ECO:0000256" key="1">
    <source>
        <dbReference type="SAM" id="MobiDB-lite"/>
    </source>
</evidence>
<dbReference type="RefSeq" id="WP_406696732.1">
    <property type="nucleotide sequence ID" value="NZ_CP155447.1"/>
</dbReference>
<proteinExistence type="predicted"/>
<dbReference type="EMBL" id="CP155447">
    <property type="protein sequence ID" value="XBH03987.1"/>
    <property type="molecule type" value="Genomic_DNA"/>
</dbReference>
<organism evidence="3">
    <name type="scientific">Singulisphaera sp. Ch08</name>
    <dbReference type="NCBI Taxonomy" id="3120278"/>
    <lineage>
        <taxon>Bacteria</taxon>
        <taxon>Pseudomonadati</taxon>
        <taxon>Planctomycetota</taxon>
        <taxon>Planctomycetia</taxon>
        <taxon>Isosphaerales</taxon>
        <taxon>Isosphaeraceae</taxon>
        <taxon>Singulisphaera</taxon>
    </lineage>
</organism>
<feature type="transmembrane region" description="Helical" evidence="2">
    <location>
        <begin position="9"/>
        <end position="25"/>
    </location>
</feature>
<gene>
    <name evidence="3" type="ORF">V5E97_37665</name>
</gene>
<keyword evidence="2" id="KW-1133">Transmembrane helix</keyword>
<feature type="compositionally biased region" description="Basic and acidic residues" evidence="1">
    <location>
        <begin position="500"/>
        <end position="509"/>
    </location>
</feature>
<feature type="transmembrane region" description="Helical" evidence="2">
    <location>
        <begin position="380"/>
        <end position="399"/>
    </location>
</feature>
<feature type="transmembrane region" description="Helical" evidence="2">
    <location>
        <begin position="355"/>
        <end position="373"/>
    </location>
</feature>
<name>A0AAU7CFR8_9BACT</name>
<evidence type="ECO:0000313" key="3">
    <source>
        <dbReference type="EMBL" id="XBH03987.1"/>
    </source>
</evidence>
<keyword evidence="2" id="KW-0472">Membrane</keyword>
<dbReference type="AlphaFoldDB" id="A0AAU7CFR8"/>
<feature type="transmembrane region" description="Helical" evidence="2">
    <location>
        <begin position="324"/>
        <end position="343"/>
    </location>
</feature>
<feature type="transmembrane region" description="Helical" evidence="2">
    <location>
        <begin position="140"/>
        <end position="158"/>
    </location>
</feature>
<evidence type="ECO:0000256" key="2">
    <source>
        <dbReference type="SAM" id="Phobius"/>
    </source>
</evidence>
<protein>
    <recommendedName>
        <fullName evidence="4">Glycosyltransferase RgtA/B/C/D-like domain-containing protein</fullName>
    </recommendedName>
</protein>
<keyword evidence="2" id="KW-0812">Transmembrane</keyword>
<feature type="transmembrane region" description="Helical" evidence="2">
    <location>
        <begin position="107"/>
        <end position="128"/>
    </location>
</feature>
<accession>A0AAU7CFR8</accession>